<name>A0ABU8BGJ1_9BRAD</name>
<reference evidence="2 3" key="1">
    <citation type="submission" date="2024-02" db="EMBL/GenBank/DDBJ databases">
        <title>Adaptive strategies in a cosmopolitan and abundant soil bacterium.</title>
        <authorList>
            <person name="Carini P."/>
        </authorList>
    </citation>
    <scope>NUCLEOTIDE SEQUENCE [LARGE SCALE GENOMIC DNA]</scope>
    <source>
        <strain evidence="2 3">AZCC 1608</strain>
    </source>
</reference>
<accession>A0ABU8BGJ1</accession>
<feature type="region of interest" description="Disordered" evidence="1">
    <location>
        <begin position="1"/>
        <end position="21"/>
    </location>
</feature>
<proteinExistence type="predicted"/>
<sequence>MPEIGTSGLMSGERKRDVAEWPKSPRLSSTLLAPSGLRAGILVCLRATLPCVLMLAQTIKSG</sequence>
<protein>
    <submittedName>
        <fullName evidence="2">Uncharacterized protein</fullName>
    </submittedName>
</protein>
<keyword evidence="3" id="KW-1185">Reference proteome</keyword>
<evidence type="ECO:0000256" key="1">
    <source>
        <dbReference type="SAM" id="MobiDB-lite"/>
    </source>
</evidence>
<evidence type="ECO:0000313" key="3">
    <source>
        <dbReference type="Proteomes" id="UP001364224"/>
    </source>
</evidence>
<gene>
    <name evidence="2" type="ORF">V1286_005199</name>
</gene>
<comment type="caution">
    <text evidence="2">The sequence shown here is derived from an EMBL/GenBank/DDBJ whole genome shotgun (WGS) entry which is preliminary data.</text>
</comment>
<evidence type="ECO:0000313" key="2">
    <source>
        <dbReference type="EMBL" id="MEH2557670.1"/>
    </source>
</evidence>
<dbReference type="Proteomes" id="UP001364224">
    <property type="component" value="Unassembled WGS sequence"/>
</dbReference>
<organism evidence="2 3">
    <name type="scientific">Bradyrhizobium algeriense</name>
    <dbReference type="NCBI Taxonomy" id="634784"/>
    <lineage>
        <taxon>Bacteria</taxon>
        <taxon>Pseudomonadati</taxon>
        <taxon>Pseudomonadota</taxon>
        <taxon>Alphaproteobacteria</taxon>
        <taxon>Hyphomicrobiales</taxon>
        <taxon>Nitrobacteraceae</taxon>
        <taxon>Bradyrhizobium</taxon>
    </lineage>
</organism>
<dbReference type="EMBL" id="JAZHRV010000001">
    <property type="protein sequence ID" value="MEH2557670.1"/>
    <property type="molecule type" value="Genomic_DNA"/>
</dbReference>